<comment type="similarity">
    <text evidence="7">Belongs to the DHHC palmitoyltransferase family.</text>
</comment>
<keyword evidence="4 7" id="KW-1133">Transmembrane helix</keyword>
<keyword evidence="5 7" id="KW-0472">Membrane</keyword>
<keyword evidence="6 7" id="KW-0012">Acyltransferase</keyword>
<organism evidence="9">
    <name type="scientific">Hymenolepis diminuta</name>
    <name type="common">Rat tapeworm</name>
    <dbReference type="NCBI Taxonomy" id="6216"/>
    <lineage>
        <taxon>Eukaryota</taxon>
        <taxon>Metazoa</taxon>
        <taxon>Spiralia</taxon>
        <taxon>Lophotrochozoa</taxon>
        <taxon>Platyhelminthes</taxon>
        <taxon>Cestoda</taxon>
        <taxon>Eucestoda</taxon>
        <taxon>Cyclophyllidea</taxon>
        <taxon>Hymenolepididae</taxon>
        <taxon>Hymenolepis</taxon>
    </lineage>
</organism>
<dbReference type="GO" id="GO:0019706">
    <property type="term" value="F:protein-cysteine S-palmitoyltransferase activity"/>
    <property type="evidence" value="ECO:0007669"/>
    <property type="project" value="UniProtKB-EC"/>
</dbReference>
<dbReference type="WBParaSite" id="HDID_0000405901-mRNA-1">
    <property type="protein sequence ID" value="HDID_0000405901-mRNA-1"/>
    <property type="gene ID" value="HDID_0000405901"/>
</dbReference>
<dbReference type="InterPro" id="IPR039859">
    <property type="entry name" value="PFA4/ZDH16/20/ERF2-like"/>
</dbReference>
<feature type="transmembrane region" description="Helical" evidence="7">
    <location>
        <begin position="120"/>
        <end position="144"/>
    </location>
</feature>
<keyword evidence="3 7" id="KW-0812">Transmembrane</keyword>
<feature type="transmembrane region" description="Helical" evidence="7">
    <location>
        <begin position="6"/>
        <end position="22"/>
    </location>
</feature>
<evidence type="ECO:0000256" key="1">
    <source>
        <dbReference type="ARBA" id="ARBA00004141"/>
    </source>
</evidence>
<dbReference type="GO" id="GO:0016020">
    <property type="term" value="C:membrane"/>
    <property type="evidence" value="ECO:0007669"/>
    <property type="project" value="UniProtKB-SubCell"/>
</dbReference>
<reference evidence="9" key="1">
    <citation type="submission" date="2017-02" db="UniProtKB">
        <authorList>
            <consortium name="WormBaseParasite"/>
        </authorList>
    </citation>
    <scope>IDENTIFICATION</scope>
</reference>
<comment type="catalytic activity">
    <reaction evidence="7">
        <text>L-cysteinyl-[protein] + hexadecanoyl-CoA = S-hexadecanoyl-L-cysteinyl-[protein] + CoA</text>
        <dbReference type="Rhea" id="RHEA:36683"/>
        <dbReference type="Rhea" id="RHEA-COMP:10131"/>
        <dbReference type="Rhea" id="RHEA-COMP:11032"/>
        <dbReference type="ChEBI" id="CHEBI:29950"/>
        <dbReference type="ChEBI" id="CHEBI:57287"/>
        <dbReference type="ChEBI" id="CHEBI:57379"/>
        <dbReference type="ChEBI" id="CHEBI:74151"/>
        <dbReference type="EC" id="2.3.1.225"/>
    </reaction>
</comment>
<comment type="domain">
    <text evidence="7">The DHHC domain is required for palmitoyltransferase activity.</text>
</comment>
<accession>A0A0R3SGM1</accession>
<evidence type="ECO:0000256" key="4">
    <source>
        <dbReference type="ARBA" id="ARBA00022989"/>
    </source>
</evidence>
<feature type="domain" description="Palmitoyltransferase DHHC" evidence="8">
    <location>
        <begin position="76"/>
        <end position="148"/>
    </location>
</feature>
<keyword evidence="2 7" id="KW-0808">Transferase</keyword>
<dbReference type="AlphaFoldDB" id="A0A0R3SGM1"/>
<evidence type="ECO:0000259" key="8">
    <source>
        <dbReference type="Pfam" id="PF01529"/>
    </source>
</evidence>
<dbReference type="PANTHER" id="PTHR12246">
    <property type="entry name" value="PALMITOYLTRANSFERASE ZDHHC16"/>
    <property type="match status" value="1"/>
</dbReference>
<evidence type="ECO:0000256" key="2">
    <source>
        <dbReference type="ARBA" id="ARBA00022679"/>
    </source>
</evidence>
<dbReference type="PROSITE" id="PS50216">
    <property type="entry name" value="DHHC"/>
    <property type="match status" value="1"/>
</dbReference>
<dbReference type="STRING" id="6216.A0A0R3SGM1"/>
<sequence>LFLIFYHILFVLFLWSFLKAIITRPIKPPAEFFLSAEDWVQINAITEEVDRNRYLEALILERKLPIETTNDSGMVRLCPSCSLIKPDRCHHCSTCDTCLLKMDHHCPWIDNCVGFHNYKYFVIFLFWGFLYCLYIVCTTIVYFIDFWEVRCHFRLLV</sequence>
<dbReference type="EC" id="2.3.1.225" evidence="7"/>
<evidence type="ECO:0000256" key="3">
    <source>
        <dbReference type="ARBA" id="ARBA00022692"/>
    </source>
</evidence>
<dbReference type="InterPro" id="IPR001594">
    <property type="entry name" value="Palmitoyltrfase_DHHC"/>
</dbReference>
<comment type="subcellular location">
    <subcellularLocation>
        <location evidence="1">Membrane</location>
        <topology evidence="1">Multi-pass membrane protein</topology>
    </subcellularLocation>
</comment>
<proteinExistence type="inferred from homology"/>
<evidence type="ECO:0000313" key="9">
    <source>
        <dbReference type="WBParaSite" id="HDID_0000405901-mRNA-1"/>
    </source>
</evidence>
<evidence type="ECO:0000256" key="6">
    <source>
        <dbReference type="ARBA" id="ARBA00023315"/>
    </source>
</evidence>
<protein>
    <recommendedName>
        <fullName evidence="7">Palmitoyltransferase</fullName>
        <ecNumber evidence="7">2.3.1.225</ecNumber>
    </recommendedName>
</protein>
<evidence type="ECO:0000256" key="5">
    <source>
        <dbReference type="ARBA" id="ARBA00023136"/>
    </source>
</evidence>
<name>A0A0R3SGM1_HYMDI</name>
<dbReference type="Pfam" id="PF01529">
    <property type="entry name" value="DHHC"/>
    <property type="match status" value="1"/>
</dbReference>
<evidence type="ECO:0000256" key="7">
    <source>
        <dbReference type="RuleBase" id="RU079119"/>
    </source>
</evidence>